<dbReference type="EMBL" id="NKXS01002217">
    <property type="protein sequence ID" value="PIN14769.1"/>
    <property type="molecule type" value="Genomic_DNA"/>
</dbReference>
<evidence type="ECO:0000313" key="2">
    <source>
        <dbReference type="EMBL" id="PIN14769.1"/>
    </source>
</evidence>
<dbReference type="STRING" id="429701.A0A2G9HB95"/>
<protein>
    <submittedName>
        <fullName evidence="2">Uncharacterized protein</fullName>
    </submittedName>
</protein>
<accession>A0A2G9HB95</accession>
<keyword evidence="1" id="KW-0812">Transmembrane</keyword>
<dbReference type="OrthoDB" id="1146903at2759"/>
<sequence>MSCPHPVSDSALFLETTQYCFNQSGNHTRHTYIKFGDLTVSDVTVNCSIDLMAMSSFTVKDENNVSLSEIHSALLYGFELEFSWPSDLYRQTHYACWLPNYITSPICGCDQLPSGCNNRLRMFVSVCDWILLILSIGAVFAVAPNLALRILIGIPCMLALLIYKLHRRRHSSMFDVIEGFL</sequence>
<feature type="transmembrane region" description="Helical" evidence="1">
    <location>
        <begin position="146"/>
        <end position="163"/>
    </location>
</feature>
<dbReference type="Proteomes" id="UP000231279">
    <property type="component" value="Unassembled WGS sequence"/>
</dbReference>
<feature type="transmembrane region" description="Helical" evidence="1">
    <location>
        <begin position="120"/>
        <end position="140"/>
    </location>
</feature>
<reference evidence="3" key="1">
    <citation type="journal article" date="2018" name="Gigascience">
        <title>Genome assembly of the Pink Ipe (Handroanthus impetiginosus, Bignoniaceae), a highly valued, ecologically keystone Neotropical timber forest tree.</title>
        <authorList>
            <person name="Silva-Junior O.B."/>
            <person name="Grattapaglia D."/>
            <person name="Novaes E."/>
            <person name="Collevatti R.G."/>
        </authorList>
    </citation>
    <scope>NUCLEOTIDE SEQUENCE [LARGE SCALE GENOMIC DNA]</scope>
    <source>
        <strain evidence="3">cv. UFG-1</strain>
    </source>
</reference>
<name>A0A2G9HB95_9LAMI</name>
<keyword evidence="3" id="KW-1185">Reference proteome</keyword>
<proteinExistence type="predicted"/>
<gene>
    <name evidence="2" type="ORF">CDL12_12601</name>
</gene>
<keyword evidence="1" id="KW-0472">Membrane</keyword>
<dbReference type="AlphaFoldDB" id="A0A2G9HB95"/>
<comment type="caution">
    <text evidence="2">The sequence shown here is derived from an EMBL/GenBank/DDBJ whole genome shotgun (WGS) entry which is preliminary data.</text>
</comment>
<keyword evidence="1" id="KW-1133">Transmembrane helix</keyword>
<evidence type="ECO:0000256" key="1">
    <source>
        <dbReference type="SAM" id="Phobius"/>
    </source>
</evidence>
<evidence type="ECO:0000313" key="3">
    <source>
        <dbReference type="Proteomes" id="UP000231279"/>
    </source>
</evidence>
<organism evidence="2 3">
    <name type="scientific">Handroanthus impetiginosus</name>
    <dbReference type="NCBI Taxonomy" id="429701"/>
    <lineage>
        <taxon>Eukaryota</taxon>
        <taxon>Viridiplantae</taxon>
        <taxon>Streptophyta</taxon>
        <taxon>Embryophyta</taxon>
        <taxon>Tracheophyta</taxon>
        <taxon>Spermatophyta</taxon>
        <taxon>Magnoliopsida</taxon>
        <taxon>eudicotyledons</taxon>
        <taxon>Gunneridae</taxon>
        <taxon>Pentapetalae</taxon>
        <taxon>asterids</taxon>
        <taxon>lamiids</taxon>
        <taxon>Lamiales</taxon>
        <taxon>Bignoniaceae</taxon>
        <taxon>Crescentiina</taxon>
        <taxon>Tabebuia alliance</taxon>
        <taxon>Handroanthus</taxon>
    </lineage>
</organism>